<keyword evidence="2" id="KW-1133">Transmembrane helix</keyword>
<dbReference type="KEGG" id="atl:Athai_52070"/>
<feature type="transmembrane region" description="Helical" evidence="2">
    <location>
        <begin position="176"/>
        <end position="199"/>
    </location>
</feature>
<protein>
    <recommendedName>
        <fullName evidence="5">DUF1707 domain-containing protein</fullName>
    </recommendedName>
</protein>
<feature type="transmembrane region" description="Helical" evidence="2">
    <location>
        <begin position="205"/>
        <end position="224"/>
    </location>
</feature>
<dbReference type="Proteomes" id="UP000611640">
    <property type="component" value="Chromosome"/>
</dbReference>
<keyword evidence="4" id="KW-1185">Reference proteome</keyword>
<evidence type="ECO:0008006" key="5">
    <source>
        <dbReference type="Google" id="ProtNLM"/>
    </source>
</evidence>
<evidence type="ECO:0000256" key="1">
    <source>
        <dbReference type="SAM" id="MobiDB-lite"/>
    </source>
</evidence>
<evidence type="ECO:0000313" key="4">
    <source>
        <dbReference type="Proteomes" id="UP000611640"/>
    </source>
</evidence>
<name>A0A7R7DTS8_9ACTN</name>
<dbReference type="AlphaFoldDB" id="A0A7R7DTS8"/>
<evidence type="ECO:0000256" key="2">
    <source>
        <dbReference type="SAM" id="Phobius"/>
    </source>
</evidence>
<proteinExistence type="predicted"/>
<keyword evidence="2" id="KW-0812">Transmembrane</keyword>
<dbReference type="EMBL" id="AP023355">
    <property type="protein sequence ID" value="BCJ37704.1"/>
    <property type="molecule type" value="Genomic_DNA"/>
</dbReference>
<keyword evidence="2" id="KW-0472">Membrane</keyword>
<feature type="region of interest" description="Disordered" evidence="1">
    <location>
        <begin position="23"/>
        <end position="76"/>
    </location>
</feature>
<accession>A0A7R7DTS8</accession>
<reference evidence="3 4" key="1">
    <citation type="submission" date="2020-08" db="EMBL/GenBank/DDBJ databases">
        <title>Whole genome shotgun sequence of Actinocatenispora thailandica NBRC 105041.</title>
        <authorList>
            <person name="Komaki H."/>
            <person name="Tamura T."/>
        </authorList>
    </citation>
    <scope>NUCLEOTIDE SEQUENCE [LARGE SCALE GENOMIC DNA]</scope>
    <source>
        <strain evidence="3 4">NBRC 105041</strain>
    </source>
</reference>
<organism evidence="3 4">
    <name type="scientific">Actinocatenispora thailandica</name>
    <dbReference type="NCBI Taxonomy" id="227318"/>
    <lineage>
        <taxon>Bacteria</taxon>
        <taxon>Bacillati</taxon>
        <taxon>Actinomycetota</taxon>
        <taxon>Actinomycetes</taxon>
        <taxon>Micromonosporales</taxon>
        <taxon>Micromonosporaceae</taxon>
        <taxon>Actinocatenispora</taxon>
    </lineage>
</organism>
<evidence type="ECO:0000313" key="3">
    <source>
        <dbReference type="EMBL" id="BCJ37704.1"/>
    </source>
</evidence>
<sequence length="242" mass="26511">MAIGRALLSRSLTVRAYWTAPAPYTLGPRRSARRRAGPVPSPPRPTRRNRPNRWGGGSSSTRTPGRRIAPGAPVGQVGEVRYDAVPHPRSTKMSAPSTVATHLLWPEILPIDDIDRRIARDSARTAYQRNDLDAERYARALNRIGSATNRGHLSAALRGVPVTPYPPAGLFLAIRLLTGLTLVSTAVQIVIWLMIGLIGGWDAPWWLWSAIPGAFVVFCLWCAAEGPRRSARGQYQLAATQR</sequence>
<gene>
    <name evidence="3" type="ORF">Athai_52070</name>
</gene>